<feature type="domain" description="PPIase cyclophilin-type" evidence="5">
    <location>
        <begin position="5"/>
        <end position="161"/>
    </location>
</feature>
<dbReference type="FunFam" id="2.40.100.10:FF:000013">
    <property type="entry name" value="Peptidyl-prolyl cis-trans isomerase"/>
    <property type="match status" value="1"/>
</dbReference>
<dbReference type="Gene3D" id="2.40.100.10">
    <property type="entry name" value="Cyclophilin-like"/>
    <property type="match status" value="1"/>
</dbReference>
<dbReference type="PRINTS" id="PR00153">
    <property type="entry name" value="CSAPPISMRASE"/>
</dbReference>
<evidence type="ECO:0000256" key="1">
    <source>
        <dbReference type="ARBA" id="ARBA00000971"/>
    </source>
</evidence>
<keyword evidence="3 4" id="KW-0413">Isomerase</keyword>
<dbReference type="GO" id="GO:0016018">
    <property type="term" value="F:cyclosporin A binding"/>
    <property type="evidence" value="ECO:0007669"/>
    <property type="project" value="TreeGrafter"/>
</dbReference>
<dbReference type="PROSITE" id="PS50072">
    <property type="entry name" value="CSA_PPIASE_2"/>
    <property type="match status" value="1"/>
</dbReference>
<dbReference type="Pfam" id="PF00160">
    <property type="entry name" value="Pro_isomerase"/>
    <property type="match status" value="1"/>
</dbReference>
<proteinExistence type="evidence at transcript level"/>
<dbReference type="InterPro" id="IPR024936">
    <property type="entry name" value="Cyclophilin-type_PPIase"/>
</dbReference>
<protein>
    <recommendedName>
        <fullName evidence="4">Peptidyl-prolyl cis-trans isomerase</fullName>
        <shortName evidence="4">PPIase</shortName>
        <ecNumber evidence="4">5.2.1.8</ecNumber>
    </recommendedName>
</protein>
<dbReference type="PANTHER" id="PTHR11071:SF561">
    <property type="entry name" value="PEPTIDYL-PROLYL CIS-TRANS ISOMERASE D-RELATED"/>
    <property type="match status" value="1"/>
</dbReference>
<dbReference type="InterPro" id="IPR020892">
    <property type="entry name" value="Cyclophilin-type_PPIase_CS"/>
</dbReference>
<dbReference type="InterPro" id="IPR029000">
    <property type="entry name" value="Cyclophilin-like_dom_sf"/>
</dbReference>
<comment type="function">
    <text evidence="4">PPIases accelerate the folding of proteins. It catalyzes the cis-trans isomerization of proline imidic peptide bonds in oligopeptides.</text>
</comment>
<reference evidence="6" key="1">
    <citation type="journal article" date="2015" name="Parasitol. Res.">
        <title>Morphological and molecular characterization of Nosema pernyi, a microsporidian parasite in Antheraea pernyi.</title>
        <authorList>
            <person name="Wang Y."/>
            <person name="Liu W."/>
            <person name="Jiang Y."/>
            <person name="Huang L."/>
            <person name="Irfan M."/>
            <person name="Shi S."/>
            <person name="Yang R."/>
            <person name="Qin L."/>
        </authorList>
    </citation>
    <scope>NUCLEOTIDE SEQUENCE</scope>
</reference>
<dbReference type="EMBL" id="KJ210795">
    <property type="protein sequence ID" value="AJA32523.1"/>
    <property type="molecule type" value="mRNA"/>
</dbReference>
<dbReference type="GO" id="GO:0003755">
    <property type="term" value="F:peptidyl-prolyl cis-trans isomerase activity"/>
    <property type="evidence" value="ECO:0007669"/>
    <property type="project" value="UniProtKB-UniRule"/>
</dbReference>
<evidence type="ECO:0000259" key="5">
    <source>
        <dbReference type="PROSITE" id="PS50072"/>
    </source>
</evidence>
<dbReference type="PANTHER" id="PTHR11071">
    <property type="entry name" value="PEPTIDYL-PROLYL CIS-TRANS ISOMERASE"/>
    <property type="match status" value="1"/>
</dbReference>
<organism evidence="6">
    <name type="scientific">Nosema pernyi</name>
    <dbReference type="NCBI Taxonomy" id="1112939"/>
    <lineage>
        <taxon>Eukaryota</taxon>
        <taxon>Fungi</taxon>
        <taxon>Fungi incertae sedis</taxon>
        <taxon>Microsporidia</taxon>
        <taxon>Nosematidae</taxon>
        <taxon>Nosema</taxon>
    </lineage>
</organism>
<dbReference type="SUPFAM" id="SSF50891">
    <property type="entry name" value="Cyclophilin-like"/>
    <property type="match status" value="1"/>
</dbReference>
<evidence type="ECO:0000256" key="2">
    <source>
        <dbReference type="ARBA" id="ARBA00023110"/>
    </source>
</evidence>
<comment type="similarity">
    <text evidence="4">Belongs to the cyclophilin-type PPIase family.</text>
</comment>
<comment type="catalytic activity">
    <reaction evidence="1 4">
        <text>[protein]-peptidylproline (omega=180) = [protein]-peptidylproline (omega=0)</text>
        <dbReference type="Rhea" id="RHEA:16237"/>
        <dbReference type="Rhea" id="RHEA-COMP:10747"/>
        <dbReference type="Rhea" id="RHEA-COMP:10748"/>
        <dbReference type="ChEBI" id="CHEBI:83833"/>
        <dbReference type="ChEBI" id="CHEBI:83834"/>
        <dbReference type="EC" id="5.2.1.8"/>
    </reaction>
</comment>
<dbReference type="PROSITE" id="PS00170">
    <property type="entry name" value="CSA_PPIASE_1"/>
    <property type="match status" value="1"/>
</dbReference>
<evidence type="ECO:0000313" key="6">
    <source>
        <dbReference type="EMBL" id="AJA32523.1"/>
    </source>
</evidence>
<keyword evidence="2 4" id="KW-0697">Rotamase</keyword>
<dbReference type="AlphaFoldDB" id="A0A0N7ABQ2"/>
<evidence type="ECO:0000256" key="4">
    <source>
        <dbReference type="RuleBase" id="RU363019"/>
    </source>
</evidence>
<accession>A0A0N7ABQ2</accession>
<dbReference type="InterPro" id="IPR002130">
    <property type="entry name" value="Cyclophilin-type_PPIase_dom"/>
</dbReference>
<evidence type="ECO:0000256" key="3">
    <source>
        <dbReference type="ARBA" id="ARBA00023235"/>
    </source>
</evidence>
<name>A0A0N7ABQ2_9MICR</name>
<dbReference type="EC" id="5.2.1.8" evidence="4"/>
<dbReference type="GO" id="GO:0006457">
    <property type="term" value="P:protein folding"/>
    <property type="evidence" value="ECO:0007669"/>
    <property type="project" value="InterPro"/>
</dbReference>
<dbReference type="GO" id="GO:0005737">
    <property type="term" value="C:cytoplasm"/>
    <property type="evidence" value="ECO:0007669"/>
    <property type="project" value="TreeGrafter"/>
</dbReference>
<sequence length="162" mass="17610">MTKCFFDMTIDGKKSGRLVFDLYDDVVKKTAADFAELCIRPKGEGYIGSKFHRIIPGFMAQGGDFTNGDGTGGKSSDGGKFKDENFIKKHIKRGTLSMANAGPDTNGSQFFITFAKTQWLDGHHVVFGEVIEGMEVLDQLEKVGSGSGKVSKEVVIENCGKL</sequence>
<dbReference type="PIRSF" id="PIRSF001467">
    <property type="entry name" value="Peptidylpro_ismrse"/>
    <property type="match status" value="1"/>
</dbReference>